<keyword evidence="14" id="KW-0378">Hydrolase</keyword>
<dbReference type="InterPro" id="IPR023011">
    <property type="entry name" value="ATP_synth_F0_asu_AS"/>
</dbReference>
<evidence type="ECO:0000256" key="7">
    <source>
        <dbReference type="ARBA" id="ARBA00022781"/>
    </source>
</evidence>
<evidence type="ECO:0000256" key="2">
    <source>
        <dbReference type="ARBA" id="ARBA00006810"/>
    </source>
</evidence>
<feature type="transmembrane region" description="Helical" evidence="12">
    <location>
        <begin position="274"/>
        <end position="296"/>
    </location>
</feature>
<dbReference type="eggNOG" id="COG0356">
    <property type="taxonomic scope" value="Bacteria"/>
</dbReference>
<feature type="transmembrane region" description="Helical" evidence="12">
    <location>
        <begin position="247"/>
        <end position="268"/>
    </location>
</feature>
<dbReference type="GO" id="GO:0046933">
    <property type="term" value="F:proton-transporting ATP synthase activity, rotational mechanism"/>
    <property type="evidence" value="ECO:0007669"/>
    <property type="project" value="UniProtKB-UniRule"/>
</dbReference>
<dbReference type="PANTHER" id="PTHR42823">
    <property type="entry name" value="ATP SYNTHASE SUBUNIT A, CHLOROPLASTIC"/>
    <property type="match status" value="1"/>
</dbReference>
<dbReference type="InterPro" id="IPR000568">
    <property type="entry name" value="ATP_synth_F0_asu"/>
</dbReference>
<organism evidence="14 15">
    <name type="scientific">Alcanivorax nanhaiticus</name>
    <dbReference type="NCBI Taxonomy" id="1177154"/>
    <lineage>
        <taxon>Bacteria</taxon>
        <taxon>Pseudomonadati</taxon>
        <taxon>Pseudomonadota</taxon>
        <taxon>Gammaproteobacteria</taxon>
        <taxon>Oceanospirillales</taxon>
        <taxon>Alcanivoracaceae</taxon>
        <taxon>Alcanivorax</taxon>
    </lineage>
</organism>
<dbReference type="STRING" id="1177154.Y5S_02615"/>
<dbReference type="NCBIfam" id="NF004477">
    <property type="entry name" value="PRK05815.1-1"/>
    <property type="match status" value="1"/>
</dbReference>
<evidence type="ECO:0000256" key="3">
    <source>
        <dbReference type="ARBA" id="ARBA00022448"/>
    </source>
</evidence>
<dbReference type="GO" id="GO:0016787">
    <property type="term" value="F:hydrolase activity"/>
    <property type="evidence" value="ECO:0007669"/>
    <property type="project" value="UniProtKB-KW"/>
</dbReference>
<keyword evidence="5 12" id="KW-0138">CF(0)</keyword>
<comment type="similarity">
    <text evidence="2 12 13">Belongs to the ATPase A chain family.</text>
</comment>
<dbReference type="OrthoDB" id="9789241at2"/>
<keyword evidence="15" id="KW-1185">Reference proteome</keyword>
<sequence length="303" mass="33583">MAGSNAQDYIKHHLGNLTYGELPAGYVRECDGRDTQTLTESTWTFACNGNEAKDMGFMAFHVDSLAWSGGLGIIMCLLFWMGARKATAGVPSGFLNFVETIIEFIDTQVRDSFHGKSKLVAPLSLVIFCWVFLMNLMDLIPVDFVPGTFSWIMTSFFGWTAQEAYFKIVPSTDPNITLSMSFSVMLLVIFFTIKAKGVGGFVGTLTLHPFEASNPVLKALLMPVNLLLETIGLLAKPVSLGLRLFGNMYAGEFVFIMLAAMMGTWQFIGAWPWAVFHILVITLQAFIFMVLTIVYLSMAVEDH</sequence>
<keyword evidence="8 12" id="KW-1133">Transmembrane helix</keyword>
<evidence type="ECO:0000256" key="6">
    <source>
        <dbReference type="ARBA" id="ARBA00022692"/>
    </source>
</evidence>
<evidence type="ECO:0000313" key="15">
    <source>
        <dbReference type="Proteomes" id="UP000029444"/>
    </source>
</evidence>
<comment type="subcellular location">
    <subcellularLocation>
        <location evidence="12 13">Cell membrane</location>
        <topology evidence="12 13">Multi-pass membrane protein</topology>
    </subcellularLocation>
    <subcellularLocation>
        <location evidence="1">Membrane</location>
        <topology evidence="1">Multi-pass membrane protein</topology>
    </subcellularLocation>
</comment>
<dbReference type="PROSITE" id="PS00449">
    <property type="entry name" value="ATPASE_A"/>
    <property type="match status" value="1"/>
</dbReference>
<dbReference type="GO" id="GO:0045259">
    <property type="term" value="C:proton-transporting ATP synthase complex"/>
    <property type="evidence" value="ECO:0007669"/>
    <property type="project" value="UniProtKB-KW"/>
</dbReference>
<dbReference type="SUPFAM" id="SSF81336">
    <property type="entry name" value="F1F0 ATP synthase subunit A"/>
    <property type="match status" value="1"/>
</dbReference>
<feature type="transmembrane region" description="Helical" evidence="12">
    <location>
        <begin position="149"/>
        <end position="166"/>
    </location>
</feature>
<dbReference type="Gene3D" id="1.20.120.220">
    <property type="entry name" value="ATP synthase, F0 complex, subunit A"/>
    <property type="match status" value="1"/>
</dbReference>
<keyword evidence="4 12" id="KW-1003">Cell membrane</keyword>
<evidence type="ECO:0000256" key="12">
    <source>
        <dbReference type="HAMAP-Rule" id="MF_01393"/>
    </source>
</evidence>
<dbReference type="AlphaFoldDB" id="A0A095UNM9"/>
<evidence type="ECO:0000256" key="10">
    <source>
        <dbReference type="ARBA" id="ARBA00023136"/>
    </source>
</evidence>
<keyword evidence="11 12" id="KW-0066">ATP synthesis</keyword>
<feature type="transmembrane region" description="Helical" evidence="12">
    <location>
        <begin position="65"/>
        <end position="83"/>
    </location>
</feature>
<keyword evidence="10 12" id="KW-0472">Membrane</keyword>
<keyword evidence="7 12" id="KW-0375">Hydrogen ion transport</keyword>
<keyword evidence="9 12" id="KW-0406">Ion transport</keyword>
<dbReference type="GO" id="GO:0005886">
    <property type="term" value="C:plasma membrane"/>
    <property type="evidence" value="ECO:0007669"/>
    <property type="project" value="UniProtKB-SubCell"/>
</dbReference>
<dbReference type="FunFam" id="1.20.120.220:FF:000002">
    <property type="entry name" value="ATP synthase subunit a"/>
    <property type="match status" value="1"/>
</dbReference>
<evidence type="ECO:0000256" key="8">
    <source>
        <dbReference type="ARBA" id="ARBA00022989"/>
    </source>
</evidence>
<dbReference type="CDD" id="cd00310">
    <property type="entry name" value="ATP-synt_Fo_a_6"/>
    <property type="match status" value="1"/>
</dbReference>
<evidence type="ECO:0000313" key="14">
    <source>
        <dbReference type="EMBL" id="KGD64075.1"/>
    </source>
</evidence>
<protein>
    <recommendedName>
        <fullName evidence="12 13">ATP synthase subunit a</fullName>
    </recommendedName>
    <alternativeName>
        <fullName evidence="12">ATP synthase F0 sector subunit a</fullName>
    </alternativeName>
    <alternativeName>
        <fullName evidence="12">F-ATPase subunit 6</fullName>
    </alternativeName>
</protein>
<dbReference type="PATRIC" id="fig|1177154.3.peg.2648"/>
<dbReference type="RefSeq" id="WP_035233595.1">
    <property type="nucleotide sequence ID" value="NZ_ARXV01000011.1"/>
</dbReference>
<dbReference type="HAMAP" id="MF_01393">
    <property type="entry name" value="ATP_synth_a_bact"/>
    <property type="match status" value="1"/>
</dbReference>
<proteinExistence type="inferred from homology"/>
<gene>
    <name evidence="12" type="primary">atpB</name>
    <name evidence="14" type="ORF">Y5S_02615</name>
</gene>
<feature type="transmembrane region" description="Helical" evidence="12">
    <location>
        <begin position="178"/>
        <end position="195"/>
    </location>
</feature>
<dbReference type="Pfam" id="PF00119">
    <property type="entry name" value="ATP-synt_A"/>
    <property type="match status" value="1"/>
</dbReference>
<evidence type="ECO:0000256" key="1">
    <source>
        <dbReference type="ARBA" id="ARBA00004141"/>
    </source>
</evidence>
<evidence type="ECO:0000256" key="9">
    <source>
        <dbReference type="ARBA" id="ARBA00023065"/>
    </source>
</evidence>
<dbReference type="GO" id="GO:0042777">
    <property type="term" value="P:proton motive force-driven plasma membrane ATP synthesis"/>
    <property type="evidence" value="ECO:0007669"/>
    <property type="project" value="TreeGrafter"/>
</dbReference>
<dbReference type="EMBL" id="ARXV01000011">
    <property type="protein sequence ID" value="KGD64075.1"/>
    <property type="molecule type" value="Genomic_DNA"/>
</dbReference>
<evidence type="ECO:0000256" key="11">
    <source>
        <dbReference type="ARBA" id="ARBA00023310"/>
    </source>
</evidence>
<comment type="caution">
    <text evidence="14">The sequence shown here is derived from an EMBL/GenBank/DDBJ whole genome shotgun (WGS) entry which is preliminary data.</text>
</comment>
<dbReference type="PANTHER" id="PTHR42823:SF3">
    <property type="entry name" value="ATP SYNTHASE SUBUNIT A, CHLOROPLASTIC"/>
    <property type="match status" value="1"/>
</dbReference>
<evidence type="ECO:0000256" key="13">
    <source>
        <dbReference type="RuleBase" id="RU000483"/>
    </source>
</evidence>
<reference evidence="14 15" key="1">
    <citation type="submission" date="2012-09" db="EMBL/GenBank/DDBJ databases">
        <title>Genome Sequence of alkane-degrading Bacterium Alcanivorax sp. 19-m-6.</title>
        <authorList>
            <person name="Lai Q."/>
            <person name="Shao Z."/>
        </authorList>
    </citation>
    <scope>NUCLEOTIDE SEQUENCE [LARGE SCALE GENOMIC DNA]</scope>
    <source>
        <strain evidence="14 15">19-m-6</strain>
    </source>
</reference>
<accession>A0A095UNM9</accession>
<dbReference type="NCBIfam" id="TIGR01131">
    <property type="entry name" value="ATP_synt_6_or_A"/>
    <property type="match status" value="1"/>
</dbReference>
<feature type="transmembrane region" description="Helical" evidence="12">
    <location>
        <begin position="215"/>
        <end position="235"/>
    </location>
</feature>
<dbReference type="Proteomes" id="UP000029444">
    <property type="component" value="Unassembled WGS sequence"/>
</dbReference>
<evidence type="ECO:0000256" key="4">
    <source>
        <dbReference type="ARBA" id="ARBA00022475"/>
    </source>
</evidence>
<keyword evidence="6 12" id="KW-0812">Transmembrane</keyword>
<comment type="function">
    <text evidence="12 13">Key component of the proton channel; it plays a direct role in the translocation of protons across the membrane.</text>
</comment>
<dbReference type="InterPro" id="IPR035908">
    <property type="entry name" value="F0_ATP_A_sf"/>
</dbReference>
<name>A0A095UNM9_9GAMM</name>
<dbReference type="InterPro" id="IPR045082">
    <property type="entry name" value="ATP_syn_F0_a_bact/chloroplast"/>
</dbReference>
<feature type="transmembrane region" description="Helical" evidence="12">
    <location>
        <begin position="119"/>
        <end position="137"/>
    </location>
</feature>
<evidence type="ECO:0000256" key="5">
    <source>
        <dbReference type="ARBA" id="ARBA00022547"/>
    </source>
</evidence>
<keyword evidence="3 12" id="KW-0813">Transport</keyword>